<dbReference type="EMBL" id="CACRXK020042754">
    <property type="protein sequence ID" value="CAB4045876.1"/>
    <property type="molecule type" value="Genomic_DNA"/>
</dbReference>
<feature type="compositionally biased region" description="Polar residues" evidence="1">
    <location>
        <begin position="58"/>
        <end position="73"/>
    </location>
</feature>
<feature type="compositionally biased region" description="Basic and acidic residues" evidence="1">
    <location>
        <begin position="39"/>
        <end position="51"/>
    </location>
</feature>
<keyword evidence="3" id="KW-1185">Reference proteome</keyword>
<dbReference type="Pfam" id="PF08477">
    <property type="entry name" value="Roc"/>
    <property type="match status" value="1"/>
</dbReference>
<dbReference type="PRINTS" id="PR00449">
    <property type="entry name" value="RASTRNSFRMNG"/>
</dbReference>
<feature type="region of interest" description="Disordered" evidence="1">
    <location>
        <begin position="1"/>
        <end position="105"/>
    </location>
</feature>
<dbReference type="AlphaFoldDB" id="A0A7D9MBQ0"/>
<feature type="non-terminal residue" evidence="2">
    <location>
        <position position="1"/>
    </location>
</feature>
<dbReference type="InterPro" id="IPR027417">
    <property type="entry name" value="P-loop_NTPase"/>
</dbReference>
<comment type="caution">
    <text evidence="2">The sequence shown here is derived from an EMBL/GenBank/DDBJ whole genome shotgun (WGS) entry which is preliminary data.</text>
</comment>
<evidence type="ECO:0000313" key="2">
    <source>
        <dbReference type="EMBL" id="CAB4045876.1"/>
    </source>
</evidence>
<proteinExistence type="predicted"/>
<dbReference type="Proteomes" id="UP001152795">
    <property type="component" value="Unassembled WGS sequence"/>
</dbReference>
<gene>
    <name evidence="2" type="ORF">PACLA_8A070005</name>
</gene>
<reference evidence="2" key="1">
    <citation type="submission" date="2020-04" db="EMBL/GenBank/DDBJ databases">
        <authorList>
            <person name="Alioto T."/>
            <person name="Alioto T."/>
            <person name="Gomez Garrido J."/>
        </authorList>
    </citation>
    <scope>NUCLEOTIDE SEQUENCE</scope>
    <source>
        <strain evidence="2">A484AB</strain>
    </source>
</reference>
<evidence type="ECO:0000256" key="1">
    <source>
        <dbReference type="SAM" id="MobiDB-lite"/>
    </source>
</evidence>
<protein>
    <submittedName>
        <fullName evidence="2">Ras and EF-hand domain-containing homolog</fullName>
    </submittedName>
</protein>
<accession>A0A7D9MBQ0</accession>
<name>A0A7D9MBQ0_PARCT</name>
<feature type="compositionally biased region" description="Acidic residues" evidence="1">
    <location>
        <begin position="1"/>
        <end position="36"/>
    </location>
</feature>
<dbReference type="OrthoDB" id="9989112at2759"/>
<dbReference type="Gene3D" id="3.40.50.300">
    <property type="entry name" value="P-loop containing nucleotide triphosphate hydrolases"/>
    <property type="match status" value="1"/>
</dbReference>
<evidence type="ECO:0000313" key="3">
    <source>
        <dbReference type="Proteomes" id="UP001152795"/>
    </source>
</evidence>
<organism evidence="2 3">
    <name type="scientific">Paramuricea clavata</name>
    <name type="common">Red gorgonian</name>
    <name type="synonym">Violescent sea-whip</name>
    <dbReference type="NCBI Taxonomy" id="317549"/>
    <lineage>
        <taxon>Eukaryota</taxon>
        <taxon>Metazoa</taxon>
        <taxon>Cnidaria</taxon>
        <taxon>Anthozoa</taxon>
        <taxon>Octocorallia</taxon>
        <taxon>Malacalcyonacea</taxon>
        <taxon>Plexauridae</taxon>
        <taxon>Paramuricea</taxon>
    </lineage>
</organism>
<dbReference type="SUPFAM" id="SSF52540">
    <property type="entry name" value="P-loop containing nucleoside triphosphate hydrolases"/>
    <property type="match status" value="1"/>
</dbReference>
<feature type="compositionally biased region" description="Polar residues" evidence="1">
    <location>
        <begin position="85"/>
        <end position="105"/>
    </location>
</feature>
<sequence length="149" mass="16495">MIIIDDDDDDDDDDDGDDGDDDGDDDGGDDGDDDVGVSEAEKQRTEQEFRSHKANMVPQLTAQNGQSQVPQASDEQDGRKIPLSPRTSPAGTETEVQTEDYQTSLKPERVSNIQRVYKVVFVGDSGVGKSSFIHRYCYEIWKPSYTATI</sequence>